<accession>A0A1I0SCQ4</accession>
<gene>
    <name evidence="1" type="ORF">SAMN04488122_6309</name>
</gene>
<proteinExistence type="predicted"/>
<keyword evidence="1" id="KW-0449">Lipoprotein</keyword>
<dbReference type="EMBL" id="FOJG01000002">
    <property type="protein sequence ID" value="SEW55132.1"/>
    <property type="molecule type" value="Genomic_DNA"/>
</dbReference>
<dbReference type="STRING" id="29529.SAMN04488122_6309"/>
<dbReference type="Gene3D" id="1.25.40.390">
    <property type="match status" value="1"/>
</dbReference>
<dbReference type="Proteomes" id="UP000199310">
    <property type="component" value="Unassembled WGS sequence"/>
</dbReference>
<dbReference type="Pfam" id="PF12741">
    <property type="entry name" value="SusD-like"/>
    <property type="match status" value="1"/>
</dbReference>
<dbReference type="InterPro" id="IPR011990">
    <property type="entry name" value="TPR-like_helical_dom_sf"/>
</dbReference>
<sequence>MNKPFKYILPLALTVMLGSCTKNFDSMNVDPAGLTGVGKGELPYMFSKAESSAGINQGYYQTVQNLYADLYAQYFALTTNSFQTDRYVINDGWLPRPGIIAYVQTVPQLRTIFENTAENSGEYALAEIMWVYAFHHLTDYFGPVAYFDAGKAQDVIAYDAQDKIYDDFFKRLDHAVKNLKATSATNIFGANDLIYAGDVQQWIRFANTLRLRLALRISKVQPDRAKTEAEAAVASGVMTTVAHTAMMKKTLNGGDGNGLSRVASYNEFSMSATMASYMKGYNDPRLAAFYQPAVNGGTYRGVRNGSSAAALNNPLNQPAQTSNVGAYWVTYNPLNFSWLPALEASKHVMMAAEAYFLRAEGALNGWSMGGTAQDLYEKGIAVSMENWGVKDAAIVTAYTNSTALPTAPGDFQNSAPVANIPVKFGTAVNIQRQQIGTQKWLAIYPDGLEGWAEYRRSGFPVMYPVVQSDNPDLPAGTFIKRLPYPSSEAVNNGTELKKGIQLLGGPDNAATRLWWDVD</sequence>
<evidence type="ECO:0000313" key="2">
    <source>
        <dbReference type="Proteomes" id="UP000199310"/>
    </source>
</evidence>
<dbReference type="PROSITE" id="PS51257">
    <property type="entry name" value="PROKAR_LIPOPROTEIN"/>
    <property type="match status" value="1"/>
</dbReference>
<dbReference type="RefSeq" id="WP_089902844.1">
    <property type="nucleotide sequence ID" value="NZ_FOJG01000002.1"/>
</dbReference>
<evidence type="ECO:0000313" key="1">
    <source>
        <dbReference type="EMBL" id="SEW55132.1"/>
    </source>
</evidence>
<dbReference type="AlphaFoldDB" id="A0A1I0SCQ4"/>
<reference evidence="2" key="1">
    <citation type="submission" date="2016-10" db="EMBL/GenBank/DDBJ databases">
        <authorList>
            <person name="Varghese N."/>
            <person name="Submissions S."/>
        </authorList>
    </citation>
    <scope>NUCLEOTIDE SEQUENCE [LARGE SCALE GENOMIC DNA]</scope>
    <source>
        <strain evidence="2">DSM 3695</strain>
    </source>
</reference>
<dbReference type="InterPro" id="IPR024302">
    <property type="entry name" value="SusD-like"/>
</dbReference>
<dbReference type="OrthoDB" id="843771at2"/>
<dbReference type="SUPFAM" id="SSF48452">
    <property type="entry name" value="TPR-like"/>
    <property type="match status" value="1"/>
</dbReference>
<name>A0A1I0SCQ4_9BACT</name>
<protein>
    <submittedName>
        <fullName evidence="1">Susd and RagB outer membrane lipoprotein</fullName>
    </submittedName>
</protein>
<organism evidence="1 2">
    <name type="scientific">Chitinophaga arvensicola</name>
    <dbReference type="NCBI Taxonomy" id="29529"/>
    <lineage>
        <taxon>Bacteria</taxon>
        <taxon>Pseudomonadati</taxon>
        <taxon>Bacteroidota</taxon>
        <taxon>Chitinophagia</taxon>
        <taxon>Chitinophagales</taxon>
        <taxon>Chitinophagaceae</taxon>
        <taxon>Chitinophaga</taxon>
    </lineage>
</organism>
<keyword evidence="2" id="KW-1185">Reference proteome</keyword>